<accession>A0ABY6LRF9</accession>
<proteinExistence type="predicted"/>
<dbReference type="Pfam" id="PF13961">
    <property type="entry name" value="DUF4219"/>
    <property type="match status" value="1"/>
</dbReference>
<sequence length="87" mass="10655">MVMAHIDRWIKLEYGADIKCWWKVFKMSSLYQIEKLNSENFETWKMQMKMILIHSELWEYANSIRIKPETEIESAEWEKNDQKALQL</sequence>
<dbReference type="EMBL" id="CP092886">
    <property type="protein sequence ID" value="UYV83815.1"/>
    <property type="molecule type" value="Genomic_DNA"/>
</dbReference>
<dbReference type="Proteomes" id="UP001235939">
    <property type="component" value="Chromosome X"/>
</dbReference>
<dbReference type="InterPro" id="IPR025314">
    <property type="entry name" value="DUF4219"/>
</dbReference>
<keyword evidence="3" id="KW-1185">Reference proteome</keyword>
<gene>
    <name evidence="2" type="ORF">LAZ67_X000249</name>
</gene>
<evidence type="ECO:0000259" key="1">
    <source>
        <dbReference type="Pfam" id="PF13961"/>
    </source>
</evidence>
<name>A0ABY6LRF9_9ARAC</name>
<evidence type="ECO:0000313" key="2">
    <source>
        <dbReference type="EMBL" id="UYV83815.1"/>
    </source>
</evidence>
<evidence type="ECO:0000313" key="3">
    <source>
        <dbReference type="Proteomes" id="UP001235939"/>
    </source>
</evidence>
<reference evidence="2 3" key="1">
    <citation type="submission" date="2022-03" db="EMBL/GenBank/DDBJ databases">
        <title>A chromosomal length assembly of Cordylochernes scorpioides.</title>
        <authorList>
            <person name="Zeh D."/>
            <person name="Zeh J."/>
        </authorList>
    </citation>
    <scope>NUCLEOTIDE SEQUENCE [LARGE SCALE GENOMIC DNA]</scope>
    <source>
        <strain evidence="2">IN4F17</strain>
        <tissue evidence="2">Whole Body</tissue>
    </source>
</reference>
<organism evidence="2 3">
    <name type="scientific">Cordylochernes scorpioides</name>
    <dbReference type="NCBI Taxonomy" id="51811"/>
    <lineage>
        <taxon>Eukaryota</taxon>
        <taxon>Metazoa</taxon>
        <taxon>Ecdysozoa</taxon>
        <taxon>Arthropoda</taxon>
        <taxon>Chelicerata</taxon>
        <taxon>Arachnida</taxon>
        <taxon>Pseudoscorpiones</taxon>
        <taxon>Cheliferoidea</taxon>
        <taxon>Chernetidae</taxon>
        <taxon>Cordylochernes</taxon>
    </lineage>
</organism>
<protein>
    <recommendedName>
        <fullName evidence="1">DUF4219 domain-containing protein</fullName>
    </recommendedName>
</protein>
<feature type="domain" description="DUF4219" evidence="1">
    <location>
        <begin position="36"/>
        <end position="60"/>
    </location>
</feature>